<evidence type="ECO:0000259" key="5">
    <source>
        <dbReference type="PROSITE" id="PS50931"/>
    </source>
</evidence>
<evidence type="ECO:0000256" key="2">
    <source>
        <dbReference type="ARBA" id="ARBA00023015"/>
    </source>
</evidence>
<dbReference type="Gene3D" id="3.40.190.290">
    <property type="match status" value="1"/>
</dbReference>
<organism evidence="6 7">
    <name type="scientific">Pigmentiphaga daeguensis</name>
    <dbReference type="NCBI Taxonomy" id="414049"/>
    <lineage>
        <taxon>Bacteria</taxon>
        <taxon>Pseudomonadati</taxon>
        <taxon>Pseudomonadota</taxon>
        <taxon>Betaproteobacteria</taxon>
        <taxon>Burkholderiales</taxon>
        <taxon>Alcaligenaceae</taxon>
        <taxon>Pigmentiphaga</taxon>
    </lineage>
</organism>
<dbReference type="InterPro" id="IPR050950">
    <property type="entry name" value="HTH-type_LysR_regulators"/>
</dbReference>
<feature type="domain" description="HTH lysR-type" evidence="5">
    <location>
        <begin position="1"/>
        <end position="58"/>
    </location>
</feature>
<dbReference type="SUPFAM" id="SSF53850">
    <property type="entry name" value="Periplasmic binding protein-like II"/>
    <property type="match status" value="1"/>
</dbReference>
<dbReference type="RefSeq" id="WP_343927966.1">
    <property type="nucleotide sequence ID" value="NZ_BAAAEN010000014.1"/>
</dbReference>
<accession>A0ABN1C9X7</accession>
<dbReference type="EMBL" id="BAAAEN010000014">
    <property type="protein sequence ID" value="GAA0514819.1"/>
    <property type="molecule type" value="Genomic_DNA"/>
</dbReference>
<proteinExistence type="inferred from homology"/>
<evidence type="ECO:0000256" key="1">
    <source>
        <dbReference type="ARBA" id="ARBA00009437"/>
    </source>
</evidence>
<reference evidence="6 7" key="1">
    <citation type="journal article" date="2019" name="Int. J. Syst. Evol. Microbiol.">
        <title>The Global Catalogue of Microorganisms (GCM) 10K type strain sequencing project: providing services to taxonomists for standard genome sequencing and annotation.</title>
        <authorList>
            <consortium name="The Broad Institute Genomics Platform"/>
            <consortium name="The Broad Institute Genome Sequencing Center for Infectious Disease"/>
            <person name="Wu L."/>
            <person name="Ma J."/>
        </authorList>
    </citation>
    <scope>NUCLEOTIDE SEQUENCE [LARGE SCALE GENOMIC DNA]</scope>
    <source>
        <strain evidence="6 7">JCM 14330</strain>
    </source>
</reference>
<comment type="similarity">
    <text evidence="1">Belongs to the LysR transcriptional regulatory family.</text>
</comment>
<name>A0ABN1C9X7_9BURK</name>
<keyword evidence="3" id="KW-0238">DNA-binding</keyword>
<dbReference type="InterPro" id="IPR036390">
    <property type="entry name" value="WH_DNA-bd_sf"/>
</dbReference>
<keyword evidence="2" id="KW-0805">Transcription regulation</keyword>
<dbReference type="Proteomes" id="UP001501706">
    <property type="component" value="Unassembled WGS sequence"/>
</dbReference>
<dbReference type="InterPro" id="IPR005119">
    <property type="entry name" value="LysR_subst-bd"/>
</dbReference>
<dbReference type="InterPro" id="IPR000847">
    <property type="entry name" value="LysR_HTH_N"/>
</dbReference>
<dbReference type="PROSITE" id="PS50931">
    <property type="entry name" value="HTH_LYSR"/>
    <property type="match status" value="1"/>
</dbReference>
<sequence length="300" mass="32683">MRLEDLNYFLAVAEAGHVGRASTRLGHSQPALTKGLQRLEKELGIQLFERTPKGMTLTTAGAAFFERARHVRTGLDDAIKEASDLHLGKIGLVRVGVAPAYVQMLCAPACSALITQRPAARIHMTTGLNDALFGALRLGELDLCISAIAASPDPEFAQHPLMEDDLLVMAREQHPLFDKRALRFADLVEYGWILPTDKVMARRAIDARFLEAGLPTPEVVIESSSTVATLLPVVRTTDLLTVVGQRAAGPSGGGLRPIPLEQARWRRTIGICTRRGAYQSPLAKRFIEIVDQHARDLTGA</sequence>
<dbReference type="Pfam" id="PF00126">
    <property type="entry name" value="HTH_1"/>
    <property type="match status" value="1"/>
</dbReference>
<gene>
    <name evidence="6" type="ORF">GCM10009097_35330</name>
</gene>
<evidence type="ECO:0000256" key="4">
    <source>
        <dbReference type="ARBA" id="ARBA00023163"/>
    </source>
</evidence>
<dbReference type="PRINTS" id="PR00039">
    <property type="entry name" value="HTHLYSR"/>
</dbReference>
<dbReference type="Gene3D" id="1.10.10.10">
    <property type="entry name" value="Winged helix-like DNA-binding domain superfamily/Winged helix DNA-binding domain"/>
    <property type="match status" value="1"/>
</dbReference>
<dbReference type="SUPFAM" id="SSF46785">
    <property type="entry name" value="Winged helix' DNA-binding domain"/>
    <property type="match status" value="1"/>
</dbReference>
<evidence type="ECO:0000256" key="3">
    <source>
        <dbReference type="ARBA" id="ARBA00023125"/>
    </source>
</evidence>
<keyword evidence="7" id="KW-1185">Reference proteome</keyword>
<evidence type="ECO:0000313" key="7">
    <source>
        <dbReference type="Proteomes" id="UP001501706"/>
    </source>
</evidence>
<dbReference type="Pfam" id="PF03466">
    <property type="entry name" value="LysR_substrate"/>
    <property type="match status" value="1"/>
</dbReference>
<dbReference type="PANTHER" id="PTHR30419">
    <property type="entry name" value="HTH-TYPE TRANSCRIPTIONAL REGULATOR YBHD"/>
    <property type="match status" value="1"/>
</dbReference>
<dbReference type="InterPro" id="IPR036388">
    <property type="entry name" value="WH-like_DNA-bd_sf"/>
</dbReference>
<dbReference type="PANTHER" id="PTHR30419:SF8">
    <property type="entry name" value="NITROGEN ASSIMILATION TRANSCRIPTIONAL ACTIVATOR-RELATED"/>
    <property type="match status" value="1"/>
</dbReference>
<comment type="caution">
    <text evidence="6">The sequence shown here is derived from an EMBL/GenBank/DDBJ whole genome shotgun (WGS) entry which is preliminary data.</text>
</comment>
<evidence type="ECO:0000313" key="6">
    <source>
        <dbReference type="EMBL" id="GAA0514819.1"/>
    </source>
</evidence>
<keyword evidence="4" id="KW-0804">Transcription</keyword>
<protein>
    <submittedName>
        <fullName evidence="6">LysR family transcriptional regulator</fullName>
    </submittedName>
</protein>